<reference evidence="1" key="1">
    <citation type="submission" date="2022-10" db="EMBL/GenBank/DDBJ databases">
        <title>Complete Genome of Trichothecium roseum strain YXFP-22015, a Plant Pathogen Isolated from Citrus.</title>
        <authorList>
            <person name="Wang Y."/>
            <person name="Zhu L."/>
        </authorList>
    </citation>
    <scope>NUCLEOTIDE SEQUENCE</scope>
    <source>
        <strain evidence="1">YXFP-22015</strain>
    </source>
</reference>
<name>A0ACC0V123_9HYPO</name>
<evidence type="ECO:0000313" key="2">
    <source>
        <dbReference type="Proteomes" id="UP001163324"/>
    </source>
</evidence>
<gene>
    <name evidence="1" type="ORF">N3K66_006059</name>
</gene>
<comment type="caution">
    <text evidence="1">The sequence shown here is derived from an EMBL/GenBank/DDBJ whole genome shotgun (WGS) entry which is preliminary data.</text>
</comment>
<dbReference type="EMBL" id="CM047944">
    <property type="protein sequence ID" value="KAI9899598.1"/>
    <property type="molecule type" value="Genomic_DNA"/>
</dbReference>
<organism evidence="1 2">
    <name type="scientific">Trichothecium roseum</name>
    <dbReference type="NCBI Taxonomy" id="47278"/>
    <lineage>
        <taxon>Eukaryota</taxon>
        <taxon>Fungi</taxon>
        <taxon>Dikarya</taxon>
        <taxon>Ascomycota</taxon>
        <taxon>Pezizomycotina</taxon>
        <taxon>Sordariomycetes</taxon>
        <taxon>Hypocreomycetidae</taxon>
        <taxon>Hypocreales</taxon>
        <taxon>Hypocreales incertae sedis</taxon>
        <taxon>Trichothecium</taxon>
    </lineage>
</organism>
<proteinExistence type="predicted"/>
<protein>
    <submittedName>
        <fullName evidence="1">Uncharacterized protein</fullName>
    </submittedName>
</protein>
<dbReference type="Proteomes" id="UP001163324">
    <property type="component" value="Chromosome 5"/>
</dbReference>
<sequence length="393" mass="44090">MTTKYALVSLPLQAFDSGDKEECIDALRGNVSSDNGTIVPFQVPEFKIGTLDALVQQADDLTKLTNTAEAVAAKVGDALRTILGGDEQRLAQYKMVNDKPTDQYLNNFSWNKIRYRADKPLGELIDNLQKELSTVDNDVRSKMNQYNSVKTNLATLQRKQTGNLSTKSLTPIVDPSLLIQDSEYIETHLIVVPKNAKKDFIKSYETLAPMVVPRSSTQVAEDEEFVLFAVSSFKKHSAEFLQKCREQKWTPRQYKHVQGGKEEEQRELDKVTNEERKVCGEALRIARTGWSEAVMAWIHVLTLRVFVEAVLRYGLPLEYVTALIKTNTKAAPKVKTALDSNYSYLGGNAFGRDKRGRVTKDDAALNTEMAAAGMAMGEGNEYTAYVYYEVEFP</sequence>
<keyword evidence="2" id="KW-1185">Reference proteome</keyword>
<accession>A0ACC0V123</accession>
<evidence type="ECO:0000313" key="1">
    <source>
        <dbReference type="EMBL" id="KAI9899598.1"/>
    </source>
</evidence>